<dbReference type="PANTHER" id="PTHR30146:SF95">
    <property type="entry name" value="RIBOSE OPERON REPRESSOR"/>
    <property type="match status" value="1"/>
</dbReference>
<evidence type="ECO:0000256" key="2">
    <source>
        <dbReference type="ARBA" id="ARBA00023015"/>
    </source>
</evidence>
<dbReference type="SUPFAM" id="SSF53822">
    <property type="entry name" value="Periplasmic binding protein-like I"/>
    <property type="match status" value="1"/>
</dbReference>
<dbReference type="InterPro" id="IPR028082">
    <property type="entry name" value="Peripla_BP_I"/>
</dbReference>
<dbReference type="PROSITE" id="PS00356">
    <property type="entry name" value="HTH_LACI_1"/>
    <property type="match status" value="1"/>
</dbReference>
<evidence type="ECO:0000256" key="4">
    <source>
        <dbReference type="ARBA" id="ARBA00023163"/>
    </source>
</evidence>
<reference evidence="6 7" key="1">
    <citation type="journal article" date="2015" name="Genome Announc.">
        <title>Expanding the biotechnology potential of lactobacilli through comparative genomics of 213 strains and associated genera.</title>
        <authorList>
            <person name="Sun Z."/>
            <person name="Harris H.M."/>
            <person name="McCann A."/>
            <person name="Guo C."/>
            <person name="Argimon S."/>
            <person name="Zhang W."/>
            <person name="Yang X."/>
            <person name="Jeffery I.B."/>
            <person name="Cooney J.C."/>
            <person name="Kagawa T.F."/>
            <person name="Liu W."/>
            <person name="Song Y."/>
            <person name="Salvetti E."/>
            <person name="Wrobel A."/>
            <person name="Rasinkangas P."/>
            <person name="Parkhill J."/>
            <person name="Rea M.C."/>
            <person name="O'Sullivan O."/>
            <person name="Ritari J."/>
            <person name="Douillard F.P."/>
            <person name="Paul Ross R."/>
            <person name="Yang R."/>
            <person name="Briner A.E."/>
            <person name="Felis G.E."/>
            <person name="de Vos W.M."/>
            <person name="Barrangou R."/>
            <person name="Klaenhammer T.R."/>
            <person name="Caufield P.W."/>
            <person name="Cui Y."/>
            <person name="Zhang H."/>
            <person name="O'Toole P.W."/>
        </authorList>
    </citation>
    <scope>NUCLEOTIDE SEQUENCE [LARGE SCALE GENOMIC DNA]</scope>
    <source>
        <strain evidence="6 7">DSM 18793</strain>
    </source>
</reference>
<dbReference type="AlphaFoldDB" id="A0A0R1UUG0"/>
<dbReference type="Gene3D" id="3.40.50.2300">
    <property type="match status" value="2"/>
</dbReference>
<organism evidence="6 7">
    <name type="scientific">Limosilactobacillus equigenerosi DSM 18793 = JCM 14505</name>
    <dbReference type="NCBI Taxonomy" id="1423742"/>
    <lineage>
        <taxon>Bacteria</taxon>
        <taxon>Bacillati</taxon>
        <taxon>Bacillota</taxon>
        <taxon>Bacilli</taxon>
        <taxon>Lactobacillales</taxon>
        <taxon>Lactobacillaceae</taxon>
        <taxon>Limosilactobacillus</taxon>
    </lineage>
</organism>
<evidence type="ECO:0000313" key="7">
    <source>
        <dbReference type="Proteomes" id="UP000051084"/>
    </source>
</evidence>
<keyword evidence="3" id="KW-0238">DNA-binding</keyword>
<evidence type="ECO:0000256" key="1">
    <source>
        <dbReference type="ARBA" id="ARBA00022491"/>
    </source>
</evidence>
<evidence type="ECO:0000313" key="6">
    <source>
        <dbReference type="EMBL" id="KRL95107.1"/>
    </source>
</evidence>
<accession>A0A0R1UUG0</accession>
<dbReference type="PANTHER" id="PTHR30146">
    <property type="entry name" value="LACI-RELATED TRANSCRIPTIONAL REPRESSOR"/>
    <property type="match status" value="1"/>
</dbReference>
<keyword evidence="4" id="KW-0804">Transcription</keyword>
<dbReference type="InterPro" id="IPR001761">
    <property type="entry name" value="Peripla_BP/Lac1_sug-bd_dom"/>
</dbReference>
<dbReference type="InterPro" id="IPR010982">
    <property type="entry name" value="Lambda_DNA-bd_dom_sf"/>
</dbReference>
<dbReference type="PATRIC" id="fig|1423742.4.peg.1198"/>
<dbReference type="EMBL" id="AZGC01000026">
    <property type="protein sequence ID" value="KRL95107.1"/>
    <property type="molecule type" value="Genomic_DNA"/>
</dbReference>
<dbReference type="CDD" id="cd01392">
    <property type="entry name" value="HTH_LacI"/>
    <property type="match status" value="1"/>
</dbReference>
<keyword evidence="1" id="KW-0678">Repressor</keyword>
<evidence type="ECO:0000259" key="5">
    <source>
        <dbReference type="PROSITE" id="PS50932"/>
    </source>
</evidence>
<dbReference type="SMART" id="SM00354">
    <property type="entry name" value="HTH_LACI"/>
    <property type="match status" value="1"/>
</dbReference>
<dbReference type="CDD" id="cd06291">
    <property type="entry name" value="PBP1_Qymf-like"/>
    <property type="match status" value="1"/>
</dbReference>
<dbReference type="PRINTS" id="PR00036">
    <property type="entry name" value="HTHLACI"/>
</dbReference>
<comment type="caution">
    <text evidence="6">The sequence shown here is derived from an EMBL/GenBank/DDBJ whole genome shotgun (WGS) entry which is preliminary data.</text>
</comment>
<dbReference type="SUPFAM" id="SSF47413">
    <property type="entry name" value="lambda repressor-like DNA-binding domains"/>
    <property type="match status" value="1"/>
</dbReference>
<gene>
    <name evidence="6" type="ORF">FC21_GL001155</name>
</gene>
<feature type="domain" description="HTH lacI-type" evidence="5">
    <location>
        <begin position="3"/>
        <end position="57"/>
    </location>
</feature>
<dbReference type="Pfam" id="PF00356">
    <property type="entry name" value="LacI"/>
    <property type="match status" value="1"/>
</dbReference>
<dbReference type="Pfam" id="PF00532">
    <property type="entry name" value="Peripla_BP_1"/>
    <property type="match status" value="1"/>
</dbReference>
<evidence type="ECO:0000256" key="3">
    <source>
        <dbReference type="ARBA" id="ARBA00023125"/>
    </source>
</evidence>
<dbReference type="GO" id="GO:0000976">
    <property type="term" value="F:transcription cis-regulatory region binding"/>
    <property type="evidence" value="ECO:0007669"/>
    <property type="project" value="TreeGrafter"/>
</dbReference>
<sequence>MVAKLQDVAKLAGVSVTTVSRVINNYGSLSEKTINKVHAAMRELNYRPNALARAMQGKSSKFVGLIFPNLTNPFYAELGNEIERQLFKLGYKTIIASSAENKAIEHEYLAMLTANQVDGIISSSHNLDIDEYQHVDAPIVSFDRRLSVNIPTVASDNYYGGHLAAQYLVEHGAKEIAILIDEDTSASPTVNRVQGALDYLNHHAVNATPLDVNDIDITTEFPGKYDAVLATNDVIALEIRQIMRDQGVEPLITGYDGSQLIRRIAPDLVTVVQPVAAIADCLVKTLMKMMQNQEVELEIPPLPVTLANG</sequence>
<keyword evidence="2" id="KW-0805">Transcription regulation</keyword>
<dbReference type="Proteomes" id="UP000051084">
    <property type="component" value="Unassembled WGS sequence"/>
</dbReference>
<dbReference type="OrthoDB" id="9796186at2"/>
<dbReference type="PROSITE" id="PS50932">
    <property type="entry name" value="HTH_LACI_2"/>
    <property type="match status" value="1"/>
</dbReference>
<dbReference type="STRING" id="417373.GCA_001570685_00092"/>
<dbReference type="InterPro" id="IPR000843">
    <property type="entry name" value="HTH_LacI"/>
</dbReference>
<name>A0A0R1UUG0_9LACO</name>
<dbReference type="Gene3D" id="1.10.260.40">
    <property type="entry name" value="lambda repressor-like DNA-binding domains"/>
    <property type="match status" value="1"/>
</dbReference>
<proteinExistence type="predicted"/>
<dbReference type="GO" id="GO:0003700">
    <property type="term" value="F:DNA-binding transcription factor activity"/>
    <property type="evidence" value="ECO:0007669"/>
    <property type="project" value="TreeGrafter"/>
</dbReference>
<dbReference type="RefSeq" id="WP_054652297.1">
    <property type="nucleotide sequence ID" value="NZ_AZGC01000026.1"/>
</dbReference>
<protein>
    <submittedName>
        <fullName evidence="6">Transcriptional regulator</fullName>
    </submittedName>
</protein>
<keyword evidence="7" id="KW-1185">Reference proteome</keyword>